<dbReference type="Proteomes" id="UP000636755">
    <property type="component" value="Unassembled WGS sequence"/>
</dbReference>
<dbReference type="RefSeq" id="WP_186936249.1">
    <property type="nucleotide sequence ID" value="NZ_JACOPS010000006.1"/>
</dbReference>
<gene>
    <name evidence="2" type="ORF">H8R91_10975</name>
</gene>
<name>A0ABR7HNG3_9FIRM</name>
<feature type="coiled-coil region" evidence="1">
    <location>
        <begin position="303"/>
        <end position="339"/>
    </location>
</feature>
<protein>
    <submittedName>
        <fullName evidence="2">Uncharacterized protein</fullName>
    </submittedName>
</protein>
<accession>A0ABR7HNG3</accession>
<sequence length="379" mass="44664">MNELEEYIHIPKISKNINFWMLRTKRSAFYYEYITKGYIAIGWNIVLKNNINNEEDRLKNKLEELYPEKHPKTSLNKCHKFIFDLKENDIVLIIGDYEITFAKVGKYYEESNSNLNYISELEAHKQIENNLHKTNDILCPYVKRRKIEIIGKTNIYALNPYLSKAIYSNHHSLSSLNDYAELILNACYGIYVVGNKLSLTFHIDSEEKIDAISFSNFTSYLIYLFNKENTDINLTTALNSPGDISFQFIFDGLTFIKDNLLYILVIYIMIFGGKIKSKKTNFEITGLLWHIKKIYKKIKYKEINELKYENEKTKQKITKKELEIKELELNKEFDQMIKKADELQLLDSVQKLNVRPANSNIIQIEKFIQDNEDNTDDNT</sequence>
<evidence type="ECO:0000313" key="2">
    <source>
        <dbReference type="EMBL" id="MBC5729033.1"/>
    </source>
</evidence>
<keyword evidence="1" id="KW-0175">Coiled coil</keyword>
<keyword evidence="3" id="KW-1185">Reference proteome</keyword>
<reference evidence="2 3" key="1">
    <citation type="submission" date="2020-08" db="EMBL/GenBank/DDBJ databases">
        <title>Genome public.</title>
        <authorList>
            <person name="Liu C."/>
            <person name="Sun Q."/>
        </authorList>
    </citation>
    <scope>NUCLEOTIDE SEQUENCE [LARGE SCALE GENOMIC DNA]</scope>
    <source>
        <strain evidence="2 3">NSJ-71</strain>
    </source>
</reference>
<dbReference type="EMBL" id="JACOPS010000006">
    <property type="protein sequence ID" value="MBC5729033.1"/>
    <property type="molecule type" value="Genomic_DNA"/>
</dbReference>
<comment type="caution">
    <text evidence="2">The sequence shown here is derived from an EMBL/GenBank/DDBJ whole genome shotgun (WGS) entry which is preliminary data.</text>
</comment>
<evidence type="ECO:0000256" key="1">
    <source>
        <dbReference type="SAM" id="Coils"/>
    </source>
</evidence>
<evidence type="ECO:0000313" key="3">
    <source>
        <dbReference type="Proteomes" id="UP000636755"/>
    </source>
</evidence>
<organism evidence="2 3">
    <name type="scientific">Ruminococcus intestinalis</name>
    <dbReference type="NCBI Taxonomy" id="2763066"/>
    <lineage>
        <taxon>Bacteria</taxon>
        <taxon>Bacillati</taxon>
        <taxon>Bacillota</taxon>
        <taxon>Clostridia</taxon>
        <taxon>Eubacteriales</taxon>
        <taxon>Oscillospiraceae</taxon>
        <taxon>Ruminococcus</taxon>
    </lineage>
</organism>
<proteinExistence type="predicted"/>